<organism evidence="9">
    <name type="scientific">Lasiodiplodia theobromae</name>
    <dbReference type="NCBI Taxonomy" id="45133"/>
    <lineage>
        <taxon>Eukaryota</taxon>
        <taxon>Fungi</taxon>
        <taxon>Dikarya</taxon>
        <taxon>Ascomycota</taxon>
        <taxon>Pezizomycotina</taxon>
        <taxon>Dothideomycetes</taxon>
        <taxon>Dothideomycetes incertae sedis</taxon>
        <taxon>Botryosphaeriales</taxon>
        <taxon>Botryosphaeriaceae</taxon>
        <taxon>Lasiodiplodia</taxon>
    </lineage>
</organism>
<dbReference type="Pfam" id="PF13602">
    <property type="entry name" value="ADH_zinc_N_2"/>
    <property type="match status" value="1"/>
</dbReference>
<dbReference type="InterPro" id="IPR056501">
    <property type="entry name" value="NAD-bd_HRPKS_sdrA"/>
</dbReference>
<dbReference type="CDD" id="cd00833">
    <property type="entry name" value="PKS"/>
    <property type="match status" value="1"/>
</dbReference>
<gene>
    <name evidence="9" type="primary">lasS1</name>
</gene>
<dbReference type="InterPro" id="IPR006162">
    <property type="entry name" value="Ppantetheine_attach_site"/>
</dbReference>
<dbReference type="GO" id="GO:0031177">
    <property type="term" value="F:phosphopantetheine binding"/>
    <property type="evidence" value="ECO:0007669"/>
    <property type="project" value="InterPro"/>
</dbReference>
<dbReference type="InterPro" id="IPR036736">
    <property type="entry name" value="ACP-like_sf"/>
</dbReference>
<sequence length="2390" mass="255808">MPSTSNPVQTPIAIVGLACRFPGDATSPSRFWDLLKNGNDAYSPTTDRYNASTFYHPASKDRQNVLPTKGGHFLTQDPYAFDAAFFSITAAEAAAMDPKQRIALEVVYEAFENAGQPLQRVAGTQTACYMGSSMSDYRDGVVRDFGHMPKYHILGTSEEMVSNRVSHFFDLHGPSATVQTACSSSLVATHLGCQSLRSGESEMAVVGGVGMILSPDGNFQLANLGFLNPEGHSRAFDEDAGGYARGEGCGILVMKRLDDALRDGDSIRAVIRGSGVNSDGWTQGVTMPSSEAQAALIKYVYESNGLDYWSTQYVEAHGTGTKVGDPAEVGAIHRTIGQGATKSRKLWVGSVKPNIGHLEAAAGVAGIIKGVLAMEHGLIPPNIYLSKPNPAIPFDDWNMAVPTKLTPWPITQGVRRMSVSGFGMGGTNGHVVLESFKPGHNYANGSLTNGTANGVKTNGVKTNGALTKRTGFHSGKRLFVLSSQDQAGFKRVGNALAEHLDSLGPAASTPEYLANIAHTLAVSRSGLAWRASFLAESAAELREKLSTEPGENAVRAANSQARIGFVFTGQGAQWARMGIELLERPVFRDSVAKSADILKSLGCDWDPVTELSRGKDESRLGIPAISQPICSVLQIALVDELSAWGVVPSKVVGHSSGEIAAAYTMGALSHHDAIAAAYFRGNASAGLKHLKGGMMAVGASPEEARQLILEAALKNGSVSIACVNSPSSVTISGDVAALEELRAILEERGVFARRLKVDVAYHSSHMNSAVGKYYASIADIEPAQPSDGHPIMVSSVTNSEVDAELLGPSYWVRNLISPVLFADAVKELVRPSSSSGDDGEENTVDLLVEVGPHSALGGPVEQILSHHGIKNVAYSSALTRGANALDSVLKLAGDLFLQGASFSLQTANGDSQSRLLTDLPPYPWNHTKTFRADSRLHRELTTQPFAPRSLLGAPLPTMAENEHQWRSFIRLADEPWLRGHTVGSTVLFPGAGIISVILEAARQALVDPGKTARAIRLRDVNLFAAMALPEDQPTEVIVHMRPHLIATTGSTPASWMEWTVSSCVGTDAQLRDNARGLVAIDYEEHRSAQMAGEDALADAARVAEYHRVRDECAEVYGKERFYEQFAKAAWNYGELFQGVELCRPGPGKTVYDVKLVDVGETYSRGQLDRPFLINAASLDAIFQGSLGATYKGNGVFEYDKPHVPTTIGELEISADIPGDASYVLPSVCRGERYGFNELSSDIAVFDKDVSKVFLSVKDFRTSELDMEVGQGDGDGVEADPADITSEVKWNYALGLLRTDEISRVLSGFPTQARLAELIRLALHENPASTVIELISEAADYGNAAMSKLSESDIRPDRIRYSVANPGQSDGLAFGQIVSLGENNSPVPADKAPSDLLIVSHEPSDPSSLEKLIDLARQQLAKPDATIVVTASSDAAASALVGKGFQIVSGVEDGNFIALYSSREAQKGPIANGSPAHEVVIIQPSTATSAAEKFASVLQETLQNQGDAVSISVWSNSIRAEDVKGKTYISLMELERPLLEDLSEPDFETVRTVGLNCERLLWITCGGNPAFGMVDGLARTMMSENASIKFQILHLSEPTGHQYGPSLATRVLASSTGDNEFQEVGGILQIARFFKSHQQNESIRHHLEASVRNENLNDKGEALRLTIGNPGLLDTLRFVPDERMDPPLEDHEVEVEVKAAGINFKDVMACMGLIPVEALGLEASGVVVRMGSKVTDFKPGDRVSTVHIGAYATRIRVHHHGLAKIPDSMSFEDAAASPIVHTTAYYAFICAAKLRKGQSVLIHAAAGGVGQAAIQLAKHLGLVIYVTVGTEDKRRLIMEEYGIPEEHIFHSRDASFVKGIKRITGGRGVDCVLNSLSGELLRASWGCLASFGHFIEIGLRDITNNMRLDMRPFGKSTSFTFVNNHTLFLEDPETFYHVFHDCFALIQQNVLRAPAPVVVYPVGQVGDAFRTMQQGKHRGKLVLSFAGSDDGKVEAPVLRKAEDSLKLDPDATYLFVGGLGGLGRSLAKAFVASGARNIAFLSRSGDTTPQAAAVVAELCASHGGGVRVKAYRGDVSDQSSFLAAMSQCSQDLPPVKGVIQMAMVLRDVVFEKMSHADWTVPLRPKVQGTWNLHTYFSSTSATRPPLDFLILCSSISGIHGNPGQAQYAAGNTYQDALAHHSRRRSGAPVVAVNLGIMRDVGVLAETGTTGNFALWEHALGIREPAFHALMKSLINQQLRGTCPPQVTTGLGTADIMAAHGLARPEYFADPRFGPLAVASVAAGAAAGEGQGGGESVAAKLGKVKGKDEAGEIITEALVQKTADILQMPASEVNPSRPLYRYGVDSLVALEVRNWISRELKANMALLEILAAVPIESLAGKIAEKSKLVAGG</sequence>
<dbReference type="InterPro" id="IPR020843">
    <property type="entry name" value="ER"/>
</dbReference>
<dbReference type="GO" id="GO:0030639">
    <property type="term" value="P:polyketide biosynthetic process"/>
    <property type="evidence" value="ECO:0007669"/>
    <property type="project" value="UniProtKB-ARBA"/>
</dbReference>
<dbReference type="PROSITE" id="PS01162">
    <property type="entry name" value="QOR_ZETA_CRYSTAL"/>
    <property type="match status" value="1"/>
</dbReference>
<dbReference type="InterPro" id="IPR002364">
    <property type="entry name" value="Quin_OxRdtase/zeta-crystal_CS"/>
</dbReference>
<dbReference type="InterPro" id="IPR014030">
    <property type="entry name" value="Ketoacyl_synth_N"/>
</dbReference>
<feature type="domain" description="PKS/mFAS DH" evidence="8">
    <location>
        <begin position="948"/>
        <end position="1270"/>
    </location>
</feature>
<dbReference type="Gene3D" id="3.40.50.720">
    <property type="entry name" value="NAD(P)-binding Rossmann-like Domain"/>
    <property type="match status" value="1"/>
</dbReference>
<dbReference type="SMART" id="SM00829">
    <property type="entry name" value="PKS_ER"/>
    <property type="match status" value="1"/>
</dbReference>
<dbReference type="Pfam" id="PF08659">
    <property type="entry name" value="KR"/>
    <property type="match status" value="1"/>
</dbReference>
<dbReference type="InterPro" id="IPR057326">
    <property type="entry name" value="KR_dom"/>
</dbReference>
<dbReference type="Pfam" id="PF16197">
    <property type="entry name" value="KAsynt_C_assoc"/>
    <property type="match status" value="1"/>
</dbReference>
<dbReference type="SMART" id="SM00825">
    <property type="entry name" value="PKS_KS"/>
    <property type="match status" value="1"/>
</dbReference>
<evidence type="ECO:0000256" key="2">
    <source>
        <dbReference type="ARBA" id="ARBA00022553"/>
    </source>
</evidence>
<dbReference type="PANTHER" id="PTHR43775:SF29">
    <property type="entry name" value="ASPERFURANONE POLYKETIDE SYNTHASE AFOG-RELATED"/>
    <property type="match status" value="1"/>
</dbReference>
<dbReference type="InterPro" id="IPR013968">
    <property type="entry name" value="PKS_KR"/>
</dbReference>
<dbReference type="InterPro" id="IPR020806">
    <property type="entry name" value="PKS_PP-bd"/>
</dbReference>
<evidence type="ECO:0000256" key="3">
    <source>
        <dbReference type="ARBA" id="ARBA00022679"/>
    </source>
</evidence>
<dbReference type="SMART" id="SM00827">
    <property type="entry name" value="PKS_AT"/>
    <property type="match status" value="1"/>
</dbReference>
<evidence type="ECO:0000256" key="4">
    <source>
        <dbReference type="ARBA" id="ARBA00023268"/>
    </source>
</evidence>
<dbReference type="InterPro" id="IPR001227">
    <property type="entry name" value="Ac_transferase_dom_sf"/>
</dbReference>
<name>X4YI58_9PEZI</name>
<dbReference type="SUPFAM" id="SSF50129">
    <property type="entry name" value="GroES-like"/>
    <property type="match status" value="1"/>
</dbReference>
<dbReference type="InterPro" id="IPR042104">
    <property type="entry name" value="PKS_dehydratase_sf"/>
</dbReference>
<dbReference type="PROSITE" id="PS52004">
    <property type="entry name" value="KS3_2"/>
    <property type="match status" value="1"/>
</dbReference>
<protein>
    <submittedName>
        <fullName evidence="9">LasS1</fullName>
    </submittedName>
</protein>
<evidence type="ECO:0000259" key="7">
    <source>
        <dbReference type="PROSITE" id="PS52004"/>
    </source>
</evidence>
<dbReference type="SUPFAM" id="SSF51735">
    <property type="entry name" value="NAD(P)-binding Rossmann-fold domains"/>
    <property type="match status" value="2"/>
</dbReference>
<dbReference type="SMART" id="SM00826">
    <property type="entry name" value="PKS_DH"/>
    <property type="match status" value="1"/>
</dbReference>
<evidence type="ECO:0000256" key="1">
    <source>
        <dbReference type="ARBA" id="ARBA00022450"/>
    </source>
</evidence>
<dbReference type="InterPro" id="IPR020841">
    <property type="entry name" value="PKS_Beta-ketoAc_synthase_dom"/>
</dbReference>
<dbReference type="Pfam" id="PF00698">
    <property type="entry name" value="Acyl_transf_1"/>
    <property type="match status" value="1"/>
</dbReference>
<evidence type="ECO:0000256" key="5">
    <source>
        <dbReference type="PROSITE-ProRule" id="PRU01363"/>
    </source>
</evidence>
<dbReference type="Gene3D" id="3.40.366.10">
    <property type="entry name" value="Malonyl-Coenzyme A Acyl Carrier Protein, domain 2"/>
    <property type="match status" value="1"/>
</dbReference>
<dbReference type="Gene3D" id="3.40.47.10">
    <property type="match status" value="1"/>
</dbReference>
<dbReference type="SUPFAM" id="SSF53901">
    <property type="entry name" value="Thiolase-like"/>
    <property type="match status" value="1"/>
</dbReference>
<dbReference type="InterPro" id="IPR009081">
    <property type="entry name" value="PP-bd_ACP"/>
</dbReference>
<dbReference type="PROSITE" id="PS52019">
    <property type="entry name" value="PKS_MFAS_DH"/>
    <property type="match status" value="1"/>
</dbReference>
<dbReference type="InterPro" id="IPR049552">
    <property type="entry name" value="PKS_DH_N"/>
</dbReference>
<dbReference type="InterPro" id="IPR049900">
    <property type="entry name" value="PKS_mFAS_DH"/>
</dbReference>
<feature type="region of interest" description="N-terminal hotdog fold" evidence="5">
    <location>
        <begin position="948"/>
        <end position="1085"/>
    </location>
</feature>
<dbReference type="InterPro" id="IPR013154">
    <property type="entry name" value="ADH-like_N"/>
</dbReference>
<feature type="domain" description="Carrier" evidence="6">
    <location>
        <begin position="2307"/>
        <end position="2384"/>
    </location>
</feature>
<accession>X4YI58</accession>
<evidence type="ECO:0000259" key="8">
    <source>
        <dbReference type="PROSITE" id="PS52019"/>
    </source>
</evidence>
<dbReference type="Pfam" id="PF14765">
    <property type="entry name" value="PS-DH"/>
    <property type="match status" value="1"/>
</dbReference>
<dbReference type="FunFam" id="3.40.50.720:FF:000209">
    <property type="entry name" value="Polyketide synthase Pks12"/>
    <property type="match status" value="1"/>
</dbReference>
<evidence type="ECO:0000313" key="9">
    <source>
        <dbReference type="EMBL" id="AHV78245.1"/>
    </source>
</evidence>
<dbReference type="GO" id="GO:0016491">
    <property type="term" value="F:oxidoreductase activity"/>
    <property type="evidence" value="ECO:0007669"/>
    <property type="project" value="InterPro"/>
</dbReference>
<feature type="region of interest" description="C-terminal hotdog fold" evidence="5">
    <location>
        <begin position="1113"/>
        <end position="1270"/>
    </location>
</feature>
<dbReference type="InterPro" id="IPR049551">
    <property type="entry name" value="PKS_DH_C"/>
</dbReference>
<dbReference type="PROSITE" id="PS50075">
    <property type="entry name" value="CARRIER"/>
    <property type="match status" value="1"/>
</dbReference>
<dbReference type="InterPro" id="IPR011032">
    <property type="entry name" value="GroES-like_sf"/>
</dbReference>
<reference evidence="9" key="1">
    <citation type="journal article" date="2014" name="ACS Chem. Biol.">
        <title>Insights into the biosynthesis of 12-membered resorcylic acid lactones from heterologous production in Saccharomyces cerevisiae.</title>
        <authorList>
            <person name="Xu Y."/>
            <person name="Zhou T."/>
            <person name="Espinosa-Artiles P."/>
            <person name="Tang Y."/>
            <person name="Zhan J."/>
            <person name="Molnar I."/>
        </authorList>
    </citation>
    <scope>NUCLEOTIDE SEQUENCE</scope>
</reference>
<dbReference type="SUPFAM" id="SSF52151">
    <property type="entry name" value="FabD/lysophospholipase-like"/>
    <property type="match status" value="1"/>
</dbReference>
<dbReference type="GO" id="GO:0008270">
    <property type="term" value="F:zinc ion binding"/>
    <property type="evidence" value="ECO:0007669"/>
    <property type="project" value="InterPro"/>
</dbReference>
<dbReference type="GO" id="GO:0006633">
    <property type="term" value="P:fatty acid biosynthetic process"/>
    <property type="evidence" value="ECO:0007669"/>
    <property type="project" value="TreeGrafter"/>
</dbReference>
<feature type="active site" description="Proton acceptor; for dehydratase activity" evidence="5">
    <location>
        <position position="980"/>
    </location>
</feature>
<dbReference type="Pfam" id="PF23114">
    <property type="entry name" value="NAD-bd_HRPKS_sdrA"/>
    <property type="match status" value="1"/>
</dbReference>
<proteinExistence type="predicted"/>
<feature type="active site" description="Proton donor; for dehydratase activity" evidence="5">
    <location>
        <position position="1179"/>
    </location>
</feature>
<dbReference type="InterPro" id="IPR050091">
    <property type="entry name" value="PKS_NRPS_Biosynth_Enz"/>
</dbReference>
<dbReference type="Gene3D" id="1.10.1200.10">
    <property type="entry name" value="ACP-like"/>
    <property type="match status" value="1"/>
</dbReference>
<dbReference type="PANTHER" id="PTHR43775">
    <property type="entry name" value="FATTY ACID SYNTHASE"/>
    <property type="match status" value="1"/>
</dbReference>
<dbReference type="Gene3D" id="3.10.129.110">
    <property type="entry name" value="Polyketide synthase dehydratase"/>
    <property type="match status" value="1"/>
</dbReference>
<keyword evidence="1" id="KW-0596">Phosphopantetheine</keyword>
<dbReference type="SMART" id="SM00822">
    <property type="entry name" value="PKS_KR"/>
    <property type="match status" value="1"/>
</dbReference>
<dbReference type="SUPFAM" id="SSF55048">
    <property type="entry name" value="Probable ACP-binding domain of malonyl-CoA ACP transacylase"/>
    <property type="match status" value="1"/>
</dbReference>
<dbReference type="InterPro" id="IPR016035">
    <property type="entry name" value="Acyl_Trfase/lysoPLipase"/>
</dbReference>
<dbReference type="CDD" id="cd05195">
    <property type="entry name" value="enoyl_red"/>
    <property type="match status" value="1"/>
</dbReference>
<dbReference type="InterPro" id="IPR032821">
    <property type="entry name" value="PKS_assoc"/>
</dbReference>
<dbReference type="InterPro" id="IPR014043">
    <property type="entry name" value="Acyl_transferase_dom"/>
</dbReference>
<dbReference type="InterPro" id="IPR016039">
    <property type="entry name" value="Thiolase-like"/>
</dbReference>
<dbReference type="InterPro" id="IPR014031">
    <property type="entry name" value="Ketoacyl_synth_C"/>
</dbReference>
<keyword evidence="2" id="KW-0597">Phosphoprotein</keyword>
<dbReference type="SUPFAM" id="SSF47336">
    <property type="entry name" value="ACP-like"/>
    <property type="match status" value="1"/>
</dbReference>
<dbReference type="Pfam" id="PF08240">
    <property type="entry name" value="ADH_N"/>
    <property type="match status" value="1"/>
</dbReference>
<keyword evidence="3" id="KW-0808">Transferase</keyword>
<dbReference type="SMART" id="SM00823">
    <property type="entry name" value="PKS_PP"/>
    <property type="match status" value="1"/>
</dbReference>
<dbReference type="InterPro" id="IPR036291">
    <property type="entry name" value="NAD(P)-bd_dom_sf"/>
</dbReference>
<dbReference type="Gene3D" id="3.90.180.10">
    <property type="entry name" value="Medium-chain alcohol dehydrogenases, catalytic domain"/>
    <property type="match status" value="1"/>
</dbReference>
<dbReference type="Pfam" id="PF00109">
    <property type="entry name" value="ketoacyl-synt"/>
    <property type="match status" value="1"/>
</dbReference>
<dbReference type="InterPro" id="IPR020807">
    <property type="entry name" value="PKS_DH"/>
</dbReference>
<dbReference type="GO" id="GO:0004312">
    <property type="term" value="F:fatty acid synthase activity"/>
    <property type="evidence" value="ECO:0007669"/>
    <property type="project" value="TreeGrafter"/>
</dbReference>
<dbReference type="Pfam" id="PF23297">
    <property type="entry name" value="ACP_SdgA_C"/>
    <property type="match status" value="1"/>
</dbReference>
<dbReference type="EMBL" id="KJ434938">
    <property type="protein sequence ID" value="AHV78245.1"/>
    <property type="molecule type" value="Genomic_DNA"/>
</dbReference>
<dbReference type="Pfam" id="PF21089">
    <property type="entry name" value="PKS_DH_N"/>
    <property type="match status" value="1"/>
</dbReference>
<evidence type="ECO:0000259" key="6">
    <source>
        <dbReference type="PROSITE" id="PS50075"/>
    </source>
</evidence>
<dbReference type="PROSITE" id="PS00012">
    <property type="entry name" value="PHOSPHOPANTETHEINE"/>
    <property type="match status" value="1"/>
</dbReference>
<keyword evidence="4" id="KW-0511">Multifunctional enzyme</keyword>
<dbReference type="InterPro" id="IPR016036">
    <property type="entry name" value="Malonyl_transacylase_ACP-bd"/>
</dbReference>
<feature type="domain" description="Ketosynthase family 3 (KS3)" evidence="7">
    <location>
        <begin position="9"/>
        <end position="435"/>
    </location>
</feature>
<dbReference type="GO" id="GO:1901336">
    <property type="term" value="P:lactone biosynthetic process"/>
    <property type="evidence" value="ECO:0007669"/>
    <property type="project" value="UniProtKB-ARBA"/>
</dbReference>
<dbReference type="Pfam" id="PF02801">
    <property type="entry name" value="Ketoacyl-synt_C"/>
    <property type="match status" value="1"/>
</dbReference>